<comment type="subcellular location">
    <subcellularLocation>
        <location evidence="1">Cell outer membrane</location>
    </subcellularLocation>
</comment>
<evidence type="ECO:0000256" key="3">
    <source>
        <dbReference type="ARBA" id="ARBA00023237"/>
    </source>
</evidence>
<dbReference type="Proteomes" id="UP001580928">
    <property type="component" value="Unassembled WGS sequence"/>
</dbReference>
<dbReference type="SUPFAM" id="SSF56935">
    <property type="entry name" value="Porins"/>
    <property type="match status" value="1"/>
</dbReference>
<evidence type="ECO:0000256" key="1">
    <source>
        <dbReference type="ARBA" id="ARBA00004442"/>
    </source>
</evidence>
<dbReference type="RefSeq" id="WP_375556795.1">
    <property type="nucleotide sequence ID" value="NZ_JBBVGT010000002.1"/>
</dbReference>
<keyword evidence="2" id="KW-0472">Membrane</keyword>
<comment type="caution">
    <text evidence="5">The sequence shown here is derived from an EMBL/GenBank/DDBJ whole genome shotgun (WGS) entry which is preliminary data.</text>
</comment>
<evidence type="ECO:0000256" key="2">
    <source>
        <dbReference type="ARBA" id="ARBA00023136"/>
    </source>
</evidence>
<dbReference type="NCBIfam" id="TIGR04056">
    <property type="entry name" value="OMP_RagA_SusC"/>
    <property type="match status" value="1"/>
</dbReference>
<dbReference type="InterPro" id="IPR037066">
    <property type="entry name" value="Plug_dom_sf"/>
</dbReference>
<organism evidence="5 6">
    <name type="scientific">Albibacterium profundi</name>
    <dbReference type="NCBI Taxonomy" id="3134906"/>
    <lineage>
        <taxon>Bacteria</taxon>
        <taxon>Pseudomonadati</taxon>
        <taxon>Bacteroidota</taxon>
        <taxon>Sphingobacteriia</taxon>
        <taxon>Sphingobacteriales</taxon>
        <taxon>Sphingobacteriaceae</taxon>
        <taxon>Albibacterium</taxon>
    </lineage>
</organism>
<dbReference type="InterPro" id="IPR012910">
    <property type="entry name" value="Plug_dom"/>
</dbReference>
<proteinExistence type="predicted"/>
<feature type="domain" description="TonB-dependent receptor plug" evidence="4">
    <location>
        <begin position="66"/>
        <end position="193"/>
    </location>
</feature>
<keyword evidence="6" id="KW-1185">Reference proteome</keyword>
<reference evidence="5 6" key="1">
    <citation type="submission" date="2024-04" db="EMBL/GenBank/DDBJ databases">
        <title>Albibacterium profundi sp. nov., isolated from sediment of the Challenger Deep of Mariana Trench.</title>
        <authorList>
            <person name="Wang Y."/>
        </authorList>
    </citation>
    <scope>NUCLEOTIDE SEQUENCE [LARGE SCALE GENOMIC DNA]</scope>
    <source>
        <strain evidence="5 6">RHL897</strain>
    </source>
</reference>
<dbReference type="EMBL" id="JBBVGT010000002">
    <property type="protein sequence ID" value="MFB5945252.1"/>
    <property type="molecule type" value="Genomic_DNA"/>
</dbReference>
<protein>
    <submittedName>
        <fullName evidence="5">SusC/RagA family TonB-linked outer membrane protein</fullName>
    </submittedName>
</protein>
<dbReference type="InterPro" id="IPR036942">
    <property type="entry name" value="Beta-barrel_TonB_sf"/>
</dbReference>
<dbReference type="InterPro" id="IPR023996">
    <property type="entry name" value="TonB-dep_OMP_SusC/RagA"/>
</dbReference>
<name>A0ABV5CCJ5_9SPHI</name>
<gene>
    <name evidence="5" type="ORF">WKR92_05380</name>
</gene>
<evidence type="ECO:0000259" key="4">
    <source>
        <dbReference type="Pfam" id="PF07715"/>
    </source>
</evidence>
<dbReference type="Gene3D" id="2.170.130.10">
    <property type="entry name" value="TonB-dependent receptor, plug domain"/>
    <property type="match status" value="1"/>
</dbReference>
<dbReference type="Gene3D" id="2.40.170.20">
    <property type="entry name" value="TonB-dependent receptor, beta-barrel domain"/>
    <property type="match status" value="1"/>
</dbReference>
<accession>A0ABV5CCJ5</accession>
<sequence>MMKQSMVCAISLKHYLICMMLLVPFFALAELSPHRSVQPDTLMTDTLDETGLEILKNINTIAVKGVRDSLSLSDVQTTPFVSLQQYLKGKIAGLYVQENSGEPGVNQSMMVRGLVAPVFNSRDIYNQQPIVYLNGIPLIQDHPYAYDIQKYDYNRIGPATNLLSSIDPSNISSIEVIKNPLELAKLGPMAANGAIWISTKNAQSGYRQISINSYYGMAAPESITPTNADYEDRFRQPFYGKYAGNQEALNYAAYLRDSTNSDYYGPSRWDELYYQAKPLYTVDMSLTGGSERANFRFFGSAMKNSGNADETSLSRYNASFYINMAPFEWLTISSMVNAVRMDRDRNRNMRDRYAETRYLPDLSTPLPPNKGVYGAFLNEYDKAIDDNINNIAQGYLSLNFKFNENFNYVSRMSVDYNEGIRDVFWPSTLMETNNFVSNYFGYNQRLVFSNTLTYRNDINEKESISLDLGQVWWSDTHKYNYATAYNGPSDFIKINVVEGNPGSGDYLTPQGFLVHRYTDRERLKMLSFYGSAKYKYDDLLTVSAVLRSDGSSNLTPDNRWFFSPALSTTLNLKSMIAKDSKIDALNATLSIARLGETFQTDRYAFGPQYRVDLGWSQEPTLFSYNAIAGISRPYTQGWVGYDISNPYSDQLDITLDGSFWENRLSVSATAYTNTYENMILHIPVPAEYGYTGKYASGMAVNNKGVEVLLSAQLTQKQVNWISSVNLGFNKNQLNALPEGLDEITIDNRKLKVGEPIDQFWLYENRGIYESDMDIPVNPQTGEKLSFKHIPLAGGDPQWMDLNGDYLINDEDRVFKGNMMPKLTGGWTNEIKYKNWDFGVQLFFALGHDILNAEAANQYDFINREQSNDINSIREIYSWQQRLDLTKYPIYNPWSPVVPYRIEQDLFLEDASYLKVRSATLGYELGNTPFFKNIGGSFKRLYVYATGANLLTITPFSGADPELVSLMGQYSGYGLPIPRTFIVGFKIEL</sequence>
<dbReference type="Pfam" id="PF07715">
    <property type="entry name" value="Plug"/>
    <property type="match status" value="1"/>
</dbReference>
<evidence type="ECO:0000313" key="5">
    <source>
        <dbReference type="EMBL" id="MFB5945252.1"/>
    </source>
</evidence>
<evidence type="ECO:0000313" key="6">
    <source>
        <dbReference type="Proteomes" id="UP001580928"/>
    </source>
</evidence>
<keyword evidence="3" id="KW-0998">Cell outer membrane</keyword>